<dbReference type="InterPro" id="IPR001160">
    <property type="entry name" value="Peptidase_M20C"/>
</dbReference>
<evidence type="ECO:0000256" key="6">
    <source>
        <dbReference type="ARBA" id="ARBA00022833"/>
    </source>
</evidence>
<keyword evidence="6" id="KW-0862">Zinc</keyword>
<dbReference type="InterPro" id="IPR011650">
    <property type="entry name" value="Peptidase_M20_dimer"/>
</dbReference>
<comment type="cofactor">
    <cofactor evidence="1">
        <name>Co(2+)</name>
        <dbReference type="ChEBI" id="CHEBI:48828"/>
    </cofactor>
</comment>
<sequence length="471" mass="52296">MDYNELEPKIVFQYFKEISNIPHGSGNTEEISKYLMNFAKEHNLKAIYDSGRNIIIFKDGTKGFENSGPIILQGHMDMVCDKVPDCTIDMSKEGLTLCTDGEYLWADGTTLGGDDGIAVAYILAILASDDIPHPPIEAVITRDEEIGLLGAAELETSYLKGKRLINIDSEDEGIFTAGCAGAMIYTANIPIEFENSDNNTLRIEISGLNGGHSGIDIGKQRENAIKLLGKILYELSQDCKFSVCDINGGVRENVIPKQAYAVICIEDTSKLKDIVKNIKSELINTEKDLKITFSETEISKKLSKQSTEKIITFLTNTKSTALKFNNKNEVLTSLNLGVVSLADNTFRASFMIRSNLKNEKEQQSDILDELVLSLGGSFEHSASYPAWEYAENSKLRETMTAVFERLYDRTPKIETIHAGLECGIIADKINNLDAVSIGPNILEIHTPNEKLDIASTKRTWKFLIEILKELK</sequence>
<dbReference type="AlphaFoldDB" id="A0AAE3DYU0"/>
<evidence type="ECO:0000256" key="12">
    <source>
        <dbReference type="ARBA" id="ARBA00061423"/>
    </source>
</evidence>
<dbReference type="PIRSF" id="PIRSF016599">
    <property type="entry name" value="Xaa-His_dipept"/>
    <property type="match status" value="1"/>
</dbReference>
<dbReference type="FunFam" id="3.40.630.10:FF:000015">
    <property type="entry name" value="Aminoacyl-histidine dipeptidase PepD"/>
    <property type="match status" value="1"/>
</dbReference>
<dbReference type="PANTHER" id="PTHR43501">
    <property type="entry name" value="CYTOSOL NON-SPECIFIC DIPEPTIDASE"/>
    <property type="match status" value="1"/>
</dbReference>
<keyword evidence="5" id="KW-0378">Hydrolase</keyword>
<protein>
    <recommendedName>
        <fullName evidence="13">Cytosol non-specific dipeptidase</fullName>
        <ecNumber evidence="10">3.4.13.18</ecNumber>
    </recommendedName>
    <alternativeName>
        <fullName evidence="16">Aminoacyl-histidine dipeptidase</fullName>
    </alternativeName>
    <alternativeName>
        <fullName evidence="15">Beta-alanyl-histidine dipeptidase</fullName>
    </alternativeName>
    <alternativeName>
        <fullName evidence="14">Carnosinase</fullName>
    </alternativeName>
    <alternativeName>
        <fullName evidence="11">Peptidase D</fullName>
    </alternativeName>
    <alternativeName>
        <fullName evidence="17">Xaa-His dipeptidase</fullName>
    </alternativeName>
</protein>
<dbReference type="CDD" id="cd03890">
    <property type="entry name" value="M20_pepD"/>
    <property type="match status" value="1"/>
</dbReference>
<evidence type="ECO:0000256" key="16">
    <source>
        <dbReference type="ARBA" id="ARBA00077688"/>
    </source>
</evidence>
<evidence type="ECO:0000256" key="13">
    <source>
        <dbReference type="ARBA" id="ARBA00071271"/>
    </source>
</evidence>
<evidence type="ECO:0000256" key="5">
    <source>
        <dbReference type="ARBA" id="ARBA00022801"/>
    </source>
</evidence>
<dbReference type="GO" id="GO:0005829">
    <property type="term" value="C:cytosol"/>
    <property type="evidence" value="ECO:0007669"/>
    <property type="project" value="TreeGrafter"/>
</dbReference>
<comment type="caution">
    <text evidence="19">The sequence shown here is derived from an EMBL/GenBank/DDBJ whole genome shotgun (WGS) entry which is preliminary data.</text>
</comment>
<dbReference type="Pfam" id="PF07687">
    <property type="entry name" value="M20_dimer"/>
    <property type="match status" value="1"/>
</dbReference>
<dbReference type="Gene3D" id="3.40.630.10">
    <property type="entry name" value="Zn peptidases"/>
    <property type="match status" value="2"/>
</dbReference>
<name>A0AAE3DYU0_9FIRM</name>
<dbReference type="Pfam" id="PF01546">
    <property type="entry name" value="Peptidase_M20"/>
    <property type="match status" value="1"/>
</dbReference>
<dbReference type="Proteomes" id="UP001198242">
    <property type="component" value="Unassembled WGS sequence"/>
</dbReference>
<keyword evidence="20" id="KW-1185">Reference proteome</keyword>
<evidence type="ECO:0000313" key="20">
    <source>
        <dbReference type="Proteomes" id="UP001198242"/>
    </source>
</evidence>
<evidence type="ECO:0000256" key="11">
    <source>
        <dbReference type="ARBA" id="ARBA00044252"/>
    </source>
</evidence>
<proteinExistence type="inferred from homology"/>
<dbReference type="NCBIfam" id="TIGR01893">
    <property type="entry name" value="aa-his-dipept"/>
    <property type="match status" value="1"/>
</dbReference>
<evidence type="ECO:0000256" key="14">
    <source>
        <dbReference type="ARBA" id="ARBA00075285"/>
    </source>
</evidence>
<keyword evidence="7" id="KW-0482">Metalloprotease</keyword>
<accession>A0AAE3DYU0</accession>
<evidence type="ECO:0000256" key="7">
    <source>
        <dbReference type="ARBA" id="ARBA00023049"/>
    </source>
</evidence>
<evidence type="ECO:0000256" key="4">
    <source>
        <dbReference type="ARBA" id="ARBA00022723"/>
    </source>
</evidence>
<keyword evidence="3" id="KW-0645">Protease</keyword>
<evidence type="ECO:0000313" key="19">
    <source>
        <dbReference type="EMBL" id="MCC2210467.1"/>
    </source>
</evidence>
<dbReference type="PRINTS" id="PR00934">
    <property type="entry name" value="XHISDIPTASE"/>
</dbReference>
<feature type="domain" description="Peptidase M20 dimerisation" evidence="18">
    <location>
        <begin position="205"/>
        <end position="284"/>
    </location>
</feature>
<evidence type="ECO:0000256" key="15">
    <source>
        <dbReference type="ARBA" id="ARBA00076004"/>
    </source>
</evidence>
<evidence type="ECO:0000259" key="18">
    <source>
        <dbReference type="Pfam" id="PF07687"/>
    </source>
</evidence>
<dbReference type="GO" id="GO:0006508">
    <property type="term" value="P:proteolysis"/>
    <property type="evidence" value="ECO:0007669"/>
    <property type="project" value="UniProtKB-KW"/>
</dbReference>
<evidence type="ECO:0000256" key="17">
    <source>
        <dbReference type="ARBA" id="ARBA00078074"/>
    </source>
</evidence>
<comment type="catalytic activity">
    <reaction evidence="9">
        <text>Hydrolysis of dipeptides, preferentially hydrophobic dipeptides including prolyl amino acids.</text>
        <dbReference type="EC" id="3.4.13.18"/>
    </reaction>
</comment>
<keyword evidence="4" id="KW-0479">Metal-binding</keyword>
<dbReference type="PANTHER" id="PTHR43501:SF1">
    <property type="entry name" value="CYTOSOL NON-SPECIFIC DIPEPTIDASE"/>
    <property type="match status" value="1"/>
</dbReference>
<dbReference type="FunFam" id="3.40.630.10:FF:000018">
    <property type="entry name" value="Aminoacyl-histidine dipeptidase PepD"/>
    <property type="match status" value="1"/>
</dbReference>
<organism evidence="19 20">
    <name type="scientific">Hominilimicola fabiformis</name>
    <dbReference type="NCBI Taxonomy" id="2885356"/>
    <lineage>
        <taxon>Bacteria</taxon>
        <taxon>Bacillati</taxon>
        <taxon>Bacillota</taxon>
        <taxon>Clostridia</taxon>
        <taxon>Eubacteriales</taxon>
        <taxon>Oscillospiraceae</taxon>
        <taxon>Hominilimicola</taxon>
    </lineage>
</organism>
<dbReference type="EC" id="3.4.13.18" evidence="10"/>
<evidence type="ECO:0000256" key="2">
    <source>
        <dbReference type="ARBA" id="ARBA00001947"/>
    </source>
</evidence>
<comment type="similarity">
    <text evidence="12">Belongs to the peptidase M20C family.</text>
</comment>
<keyword evidence="8" id="KW-0170">Cobalt</keyword>
<dbReference type="EMBL" id="JAJEQM010000007">
    <property type="protein sequence ID" value="MCC2210467.1"/>
    <property type="molecule type" value="Genomic_DNA"/>
</dbReference>
<dbReference type="GO" id="GO:0046872">
    <property type="term" value="F:metal ion binding"/>
    <property type="evidence" value="ECO:0007669"/>
    <property type="project" value="UniProtKB-KW"/>
</dbReference>
<dbReference type="SUPFAM" id="SSF53187">
    <property type="entry name" value="Zn-dependent exopeptidases"/>
    <property type="match status" value="1"/>
</dbReference>
<evidence type="ECO:0000256" key="9">
    <source>
        <dbReference type="ARBA" id="ARBA00036421"/>
    </source>
</evidence>
<dbReference type="GO" id="GO:0070573">
    <property type="term" value="F:metallodipeptidase activity"/>
    <property type="evidence" value="ECO:0007669"/>
    <property type="project" value="TreeGrafter"/>
</dbReference>
<reference evidence="19 20" key="1">
    <citation type="submission" date="2021-10" db="EMBL/GenBank/DDBJ databases">
        <title>Anaerobic single-cell dispensing facilitates the cultivation of human gut bacteria.</title>
        <authorList>
            <person name="Afrizal A."/>
        </authorList>
    </citation>
    <scope>NUCLEOTIDE SEQUENCE [LARGE SCALE GENOMIC DNA]</scope>
    <source>
        <strain evidence="19 20">CLA-AA-H232</strain>
    </source>
</reference>
<evidence type="ECO:0000256" key="8">
    <source>
        <dbReference type="ARBA" id="ARBA00023285"/>
    </source>
</evidence>
<gene>
    <name evidence="19" type="ORF">LKE05_06645</name>
</gene>
<evidence type="ECO:0000256" key="10">
    <source>
        <dbReference type="ARBA" id="ARBA00038976"/>
    </source>
</evidence>
<evidence type="ECO:0000256" key="1">
    <source>
        <dbReference type="ARBA" id="ARBA00001941"/>
    </source>
</evidence>
<comment type="cofactor">
    <cofactor evidence="2">
        <name>Zn(2+)</name>
        <dbReference type="ChEBI" id="CHEBI:29105"/>
    </cofactor>
</comment>
<dbReference type="RefSeq" id="WP_308456324.1">
    <property type="nucleotide sequence ID" value="NZ_JAJEQM010000007.1"/>
</dbReference>
<evidence type="ECO:0000256" key="3">
    <source>
        <dbReference type="ARBA" id="ARBA00022670"/>
    </source>
</evidence>
<dbReference type="InterPro" id="IPR002933">
    <property type="entry name" value="Peptidase_M20"/>
</dbReference>